<dbReference type="AlphaFoldDB" id="A0A4Q2UKD5"/>
<keyword evidence="2" id="KW-1185">Reference proteome</keyword>
<dbReference type="RefSeq" id="WP_129601924.1">
    <property type="nucleotide sequence ID" value="NZ_SBLB01000003.1"/>
</dbReference>
<reference evidence="1 2" key="1">
    <citation type="submission" date="2019-01" db="EMBL/GenBank/DDBJ databases">
        <title>Spirosoma flava sp. nov., a propanil-degrading bacterium isolated from herbicide-contaminated soil.</title>
        <authorList>
            <person name="Zhang L."/>
            <person name="Jiang J.-D."/>
        </authorList>
    </citation>
    <scope>NUCLEOTIDE SEQUENCE [LARGE SCALE GENOMIC DNA]</scope>
    <source>
        <strain evidence="1 2">TY50</strain>
    </source>
</reference>
<name>A0A4Q2UKD5_9BACT</name>
<evidence type="ECO:0000313" key="1">
    <source>
        <dbReference type="EMBL" id="RYC69666.1"/>
    </source>
</evidence>
<dbReference type="EMBL" id="SBLB01000003">
    <property type="protein sequence ID" value="RYC69666.1"/>
    <property type="molecule type" value="Genomic_DNA"/>
</dbReference>
<protein>
    <submittedName>
        <fullName evidence="1">Uncharacterized protein</fullName>
    </submittedName>
</protein>
<sequence>MTADELSELAPGTSLYIPGATDVTHWILDRRVLGRDYYTVLFPDGDDGKPITKKPHYLHLIDLLEAQTEEVVAWQMVRDEVIKNLETINKRIELLTNQANE</sequence>
<proteinExistence type="predicted"/>
<gene>
    <name evidence="1" type="ORF">EQG79_13780</name>
</gene>
<evidence type="ECO:0000313" key="2">
    <source>
        <dbReference type="Proteomes" id="UP000290407"/>
    </source>
</evidence>
<accession>A0A4Q2UKD5</accession>
<dbReference type="Proteomes" id="UP000290407">
    <property type="component" value="Unassembled WGS sequence"/>
</dbReference>
<comment type="caution">
    <text evidence="1">The sequence shown here is derived from an EMBL/GenBank/DDBJ whole genome shotgun (WGS) entry which is preliminary data.</text>
</comment>
<organism evidence="1 2">
    <name type="scientific">Spirosoma sordidisoli</name>
    <dbReference type="NCBI Taxonomy" id="2502893"/>
    <lineage>
        <taxon>Bacteria</taxon>
        <taxon>Pseudomonadati</taxon>
        <taxon>Bacteroidota</taxon>
        <taxon>Cytophagia</taxon>
        <taxon>Cytophagales</taxon>
        <taxon>Cytophagaceae</taxon>
        <taxon>Spirosoma</taxon>
    </lineage>
</organism>